<protein>
    <recommendedName>
        <fullName evidence="5">Glycosyltransferase</fullName>
        <ecNumber evidence="5">2.4.1.-</ecNumber>
    </recommendedName>
</protein>
<dbReference type="CDD" id="cd03784">
    <property type="entry name" value="GT1_Gtf-like"/>
    <property type="match status" value="1"/>
</dbReference>
<dbReference type="InterPro" id="IPR058980">
    <property type="entry name" value="Glyco_transf_N"/>
</dbReference>
<evidence type="ECO:0000313" key="8">
    <source>
        <dbReference type="Proteomes" id="UP001642487"/>
    </source>
</evidence>
<comment type="similarity">
    <text evidence="2 4">Belongs to the UDP-glycosyltransferase family.</text>
</comment>
<dbReference type="Proteomes" id="UP001642487">
    <property type="component" value="Chromosome 2"/>
</dbReference>
<comment type="pathway">
    <text evidence="1">Secondary metabolite biosynthesis; terpenoid biosynthesis.</text>
</comment>
<keyword evidence="8" id="KW-1185">Reference proteome</keyword>
<dbReference type="EMBL" id="OZ021736">
    <property type="protein sequence ID" value="CAK9314101.1"/>
    <property type="molecule type" value="Genomic_DNA"/>
</dbReference>
<organism evidence="7 8">
    <name type="scientific">Citrullus colocynthis</name>
    <name type="common">colocynth</name>
    <dbReference type="NCBI Taxonomy" id="252529"/>
    <lineage>
        <taxon>Eukaryota</taxon>
        <taxon>Viridiplantae</taxon>
        <taxon>Streptophyta</taxon>
        <taxon>Embryophyta</taxon>
        <taxon>Tracheophyta</taxon>
        <taxon>Spermatophyta</taxon>
        <taxon>Magnoliopsida</taxon>
        <taxon>eudicotyledons</taxon>
        <taxon>Gunneridae</taxon>
        <taxon>Pentapetalae</taxon>
        <taxon>rosids</taxon>
        <taxon>fabids</taxon>
        <taxon>Cucurbitales</taxon>
        <taxon>Cucurbitaceae</taxon>
        <taxon>Benincaseae</taxon>
        <taxon>Citrullus</taxon>
    </lineage>
</organism>
<feature type="domain" description="Glycosyltransferase N-terminal" evidence="6">
    <location>
        <begin position="12"/>
        <end position="243"/>
    </location>
</feature>
<sequence>MDVHKAKDKPTTILMFPWIGYGHLSAYLELAKAVSRSRNNFQIYFCSTPVNLDSIRPKLVPSSSSSSSSIQFVELHLPSSPEFPPHLHTTNALPPHLTPTLHQAFAAAAPRFESILQTLSPHLLIYDVLQPWAPRIASSLNIPAINFNTTATSIISHALHNIHYPNSKFPLSDFVLHNYWKAKYTNVDGTTTERGRRVREAFLYCLTASRDVILINSFKEMEGKYMDYLSVMLKKRVIAVGPLVYEPSEDEEDEDYSRIKTWLDKKEASSTVLVAFGSEFFPSKEEMEEIAIGLEKSGANFIWVVRFPKGEERKRIEELLPEGFVERAGERAMVEKDWAPQGKILKHRSIGGFVSHCGWNSVMESIMLGVPVIGVPMHVDQPYNAGLLEEAGVGVEAKRDPDGKIQRQEIANLIRQVVVDKSREDLRMKVREMREILRRKGDQKIDEMLTQISLLLKI</sequence>
<dbReference type="SUPFAM" id="SSF53756">
    <property type="entry name" value="UDP-Glycosyltransferase/glycogen phosphorylase"/>
    <property type="match status" value="1"/>
</dbReference>
<name>A0ABP0Y0Z0_9ROSI</name>
<evidence type="ECO:0000313" key="7">
    <source>
        <dbReference type="EMBL" id="CAK9314101.1"/>
    </source>
</evidence>
<accession>A0ABP0Y0Z0</accession>
<keyword evidence="4" id="KW-0328">Glycosyltransferase</keyword>
<dbReference type="Pfam" id="PF26168">
    <property type="entry name" value="Glyco_transf_N"/>
    <property type="match status" value="1"/>
</dbReference>
<evidence type="ECO:0000256" key="2">
    <source>
        <dbReference type="ARBA" id="ARBA00009995"/>
    </source>
</evidence>
<evidence type="ECO:0000256" key="5">
    <source>
        <dbReference type="RuleBase" id="RU362057"/>
    </source>
</evidence>
<proteinExistence type="inferred from homology"/>
<keyword evidence="3 4" id="KW-0808">Transferase</keyword>
<dbReference type="PROSITE" id="PS00375">
    <property type="entry name" value="UDPGT"/>
    <property type="match status" value="1"/>
</dbReference>
<dbReference type="Gene3D" id="3.40.50.2000">
    <property type="entry name" value="Glycogen Phosphorylase B"/>
    <property type="match status" value="2"/>
</dbReference>
<evidence type="ECO:0000256" key="1">
    <source>
        <dbReference type="ARBA" id="ARBA00004721"/>
    </source>
</evidence>
<evidence type="ECO:0000256" key="4">
    <source>
        <dbReference type="RuleBase" id="RU003718"/>
    </source>
</evidence>
<dbReference type="PANTHER" id="PTHR48044">
    <property type="entry name" value="GLYCOSYLTRANSFERASE"/>
    <property type="match status" value="1"/>
</dbReference>
<dbReference type="Pfam" id="PF00201">
    <property type="entry name" value="UDPGT"/>
    <property type="match status" value="1"/>
</dbReference>
<evidence type="ECO:0000256" key="3">
    <source>
        <dbReference type="ARBA" id="ARBA00022679"/>
    </source>
</evidence>
<dbReference type="InterPro" id="IPR002213">
    <property type="entry name" value="UDP_glucos_trans"/>
</dbReference>
<dbReference type="InterPro" id="IPR035595">
    <property type="entry name" value="UDP_glycos_trans_CS"/>
</dbReference>
<evidence type="ECO:0000259" key="6">
    <source>
        <dbReference type="Pfam" id="PF26168"/>
    </source>
</evidence>
<gene>
    <name evidence="7" type="ORF">CITCOLO1_LOCUS5842</name>
</gene>
<dbReference type="PANTHER" id="PTHR48044:SF29">
    <property type="entry name" value="GLYCOSYLTRANSFERASE"/>
    <property type="match status" value="1"/>
</dbReference>
<dbReference type="EC" id="2.4.1.-" evidence="5"/>
<reference evidence="7 8" key="1">
    <citation type="submission" date="2024-03" db="EMBL/GenBank/DDBJ databases">
        <authorList>
            <person name="Gkanogiannis A."/>
            <person name="Becerra Lopez-Lavalle L."/>
        </authorList>
    </citation>
    <scope>NUCLEOTIDE SEQUENCE [LARGE SCALE GENOMIC DNA]</scope>
</reference>